<dbReference type="InterPro" id="IPR013099">
    <property type="entry name" value="K_chnl_dom"/>
</dbReference>
<name>A0AAD2PUQ8_9STRA</name>
<evidence type="ECO:0000256" key="10">
    <source>
        <dbReference type="SAM" id="Phobius"/>
    </source>
</evidence>
<dbReference type="Pfam" id="PF07885">
    <property type="entry name" value="Ion_trans_2"/>
    <property type="match status" value="2"/>
</dbReference>
<feature type="compositionally biased region" description="Basic residues" evidence="9">
    <location>
        <begin position="549"/>
        <end position="559"/>
    </location>
</feature>
<feature type="compositionally biased region" description="Acidic residues" evidence="9">
    <location>
        <begin position="523"/>
        <end position="537"/>
    </location>
</feature>
<feature type="region of interest" description="Disordered" evidence="9">
    <location>
        <begin position="78"/>
        <end position="138"/>
    </location>
</feature>
<evidence type="ECO:0000256" key="6">
    <source>
        <dbReference type="ARBA" id="ARBA00023065"/>
    </source>
</evidence>
<evidence type="ECO:0000256" key="8">
    <source>
        <dbReference type="ARBA" id="ARBA00023303"/>
    </source>
</evidence>
<dbReference type="SUPFAM" id="SSF81324">
    <property type="entry name" value="Voltage-gated potassium channels"/>
    <property type="match status" value="2"/>
</dbReference>
<feature type="region of interest" description="Disordered" evidence="9">
    <location>
        <begin position="12"/>
        <end position="66"/>
    </location>
</feature>
<feature type="compositionally biased region" description="Low complexity" evidence="9">
    <location>
        <begin position="26"/>
        <end position="56"/>
    </location>
</feature>
<dbReference type="SUPFAM" id="SSF47473">
    <property type="entry name" value="EF-hand"/>
    <property type="match status" value="1"/>
</dbReference>
<feature type="compositionally biased region" description="Low complexity" evidence="9">
    <location>
        <begin position="100"/>
        <end position="118"/>
    </location>
</feature>
<feature type="compositionally biased region" description="Acidic residues" evidence="9">
    <location>
        <begin position="119"/>
        <end position="131"/>
    </location>
</feature>
<organism evidence="12 13">
    <name type="scientific">Cylindrotheca closterium</name>
    <dbReference type="NCBI Taxonomy" id="2856"/>
    <lineage>
        <taxon>Eukaryota</taxon>
        <taxon>Sar</taxon>
        <taxon>Stramenopiles</taxon>
        <taxon>Ochrophyta</taxon>
        <taxon>Bacillariophyta</taxon>
        <taxon>Bacillariophyceae</taxon>
        <taxon>Bacillariophycidae</taxon>
        <taxon>Bacillariales</taxon>
        <taxon>Bacillariaceae</taxon>
        <taxon>Cylindrotheca</taxon>
    </lineage>
</organism>
<protein>
    <recommendedName>
        <fullName evidence="11">EF-hand domain-containing protein</fullName>
    </recommendedName>
</protein>
<dbReference type="InterPro" id="IPR018247">
    <property type="entry name" value="EF_Hand_1_Ca_BS"/>
</dbReference>
<evidence type="ECO:0000256" key="9">
    <source>
        <dbReference type="SAM" id="MobiDB-lite"/>
    </source>
</evidence>
<evidence type="ECO:0000256" key="3">
    <source>
        <dbReference type="ARBA" id="ARBA00022692"/>
    </source>
</evidence>
<evidence type="ECO:0000259" key="11">
    <source>
        <dbReference type="PROSITE" id="PS50222"/>
    </source>
</evidence>
<keyword evidence="4" id="KW-0106">Calcium</keyword>
<comment type="caution">
    <text evidence="12">The sequence shown here is derived from an EMBL/GenBank/DDBJ whole genome shotgun (WGS) entry which is preliminary data.</text>
</comment>
<keyword evidence="5 10" id="KW-1133">Transmembrane helix</keyword>
<dbReference type="PANTHER" id="PTHR11003:SF291">
    <property type="entry name" value="IP11374P"/>
    <property type="match status" value="1"/>
</dbReference>
<evidence type="ECO:0000256" key="5">
    <source>
        <dbReference type="ARBA" id="ARBA00022989"/>
    </source>
</evidence>
<feature type="region of interest" description="Disordered" evidence="9">
    <location>
        <begin position="523"/>
        <end position="559"/>
    </location>
</feature>
<sequence>MVMFTKLWMANQHNNNDDNDDEERNNNNNNSSSERQSLRPNQRPQSQHQKQPSKKNVPQNPPPRTIEYGSIFAQATAAEQEADANNHDHDHDHKTVTWGDKNNNDNGVDNYENNLYNGDSEDNSNDGEEEATSNSQEADLPSLTAAFQNLENRPIIINCLIYLALYMTIAVVAYSFVLEQWTIIDSLYFAVATFTTCGYGDLEPSTPIGQVFTIFFAIYGVIILGVFIAIFGSFISEYQTKAMKKFQRKKQEQMLETLFDTSTITSTYSASSRGSRGSRSEHAFVATTATTTTMTNAQDAGKQPTALKDDMSKETDETEPIEESGFWRDHVSLADDCWKVVYSEAPLIGLVAVMSLILGLREGWNPISTMYFCIMAATTTGYGDYTPVNQLDKLYCVILLPLAVAVFGEVLGRIATVYISRKQRVAQFKFLHRSLTMCDIRNMDSDEDGKVDREDFVMFMLVALQKVDKDTIKELQRIFDSLDRLGDGFLDEADITALAEENYLPTVERIREEYIEAEVDEQLIEDLPVEEDEEPEESSSPNGAASPTSRKHRRFHTVL</sequence>
<evidence type="ECO:0000256" key="1">
    <source>
        <dbReference type="ARBA" id="ARBA00004141"/>
    </source>
</evidence>
<dbReference type="Gene3D" id="1.10.287.70">
    <property type="match status" value="2"/>
</dbReference>
<feature type="transmembrane region" description="Helical" evidence="10">
    <location>
        <begin position="398"/>
        <end position="419"/>
    </location>
</feature>
<feature type="compositionally biased region" description="Basic and acidic residues" evidence="9">
    <location>
        <begin position="84"/>
        <end position="95"/>
    </location>
</feature>
<dbReference type="InterPro" id="IPR003280">
    <property type="entry name" value="2pore_dom_K_chnl"/>
</dbReference>
<dbReference type="PROSITE" id="PS00018">
    <property type="entry name" value="EF_HAND_1"/>
    <property type="match status" value="1"/>
</dbReference>
<keyword evidence="13" id="KW-1185">Reference proteome</keyword>
<dbReference type="GO" id="GO:0015271">
    <property type="term" value="F:outward rectifier potassium channel activity"/>
    <property type="evidence" value="ECO:0007669"/>
    <property type="project" value="TreeGrafter"/>
</dbReference>
<keyword evidence="6" id="KW-0406">Ion transport</keyword>
<dbReference type="AlphaFoldDB" id="A0AAD2PUQ8"/>
<keyword evidence="7 10" id="KW-0472">Membrane</keyword>
<dbReference type="GO" id="GO:0022841">
    <property type="term" value="F:potassium ion leak channel activity"/>
    <property type="evidence" value="ECO:0007669"/>
    <property type="project" value="TreeGrafter"/>
</dbReference>
<dbReference type="Gene3D" id="1.10.238.10">
    <property type="entry name" value="EF-hand"/>
    <property type="match status" value="1"/>
</dbReference>
<proteinExistence type="predicted"/>
<evidence type="ECO:0000313" key="12">
    <source>
        <dbReference type="EMBL" id="CAJ1951882.1"/>
    </source>
</evidence>
<comment type="subcellular location">
    <subcellularLocation>
        <location evidence="1">Membrane</location>
        <topology evidence="1">Multi-pass membrane protein</topology>
    </subcellularLocation>
</comment>
<dbReference type="PANTHER" id="PTHR11003">
    <property type="entry name" value="POTASSIUM CHANNEL, SUBFAMILY K"/>
    <property type="match status" value="1"/>
</dbReference>
<keyword evidence="8" id="KW-0407">Ion channel</keyword>
<evidence type="ECO:0000256" key="2">
    <source>
        <dbReference type="ARBA" id="ARBA00022448"/>
    </source>
</evidence>
<dbReference type="InterPro" id="IPR011992">
    <property type="entry name" value="EF-hand-dom_pair"/>
</dbReference>
<dbReference type="GO" id="GO:0005509">
    <property type="term" value="F:calcium ion binding"/>
    <property type="evidence" value="ECO:0007669"/>
    <property type="project" value="InterPro"/>
</dbReference>
<feature type="transmembrane region" description="Helical" evidence="10">
    <location>
        <begin position="155"/>
        <end position="177"/>
    </location>
</feature>
<reference evidence="12" key="1">
    <citation type="submission" date="2023-08" db="EMBL/GenBank/DDBJ databases">
        <authorList>
            <person name="Audoor S."/>
            <person name="Bilcke G."/>
        </authorList>
    </citation>
    <scope>NUCLEOTIDE SEQUENCE</scope>
</reference>
<evidence type="ECO:0000313" key="13">
    <source>
        <dbReference type="Proteomes" id="UP001295423"/>
    </source>
</evidence>
<keyword evidence="2" id="KW-0813">Transport</keyword>
<dbReference type="Proteomes" id="UP001295423">
    <property type="component" value="Unassembled WGS sequence"/>
</dbReference>
<dbReference type="PROSITE" id="PS50222">
    <property type="entry name" value="EF_HAND_2"/>
    <property type="match status" value="2"/>
</dbReference>
<dbReference type="GO" id="GO:0005886">
    <property type="term" value="C:plasma membrane"/>
    <property type="evidence" value="ECO:0007669"/>
    <property type="project" value="TreeGrafter"/>
</dbReference>
<feature type="transmembrane region" description="Helical" evidence="10">
    <location>
        <begin position="211"/>
        <end position="235"/>
    </location>
</feature>
<evidence type="ECO:0000256" key="4">
    <source>
        <dbReference type="ARBA" id="ARBA00022837"/>
    </source>
</evidence>
<feature type="domain" description="EF-hand" evidence="11">
    <location>
        <begin position="470"/>
        <end position="505"/>
    </location>
</feature>
<accession>A0AAD2PUQ8</accession>
<dbReference type="InterPro" id="IPR002048">
    <property type="entry name" value="EF_hand_dom"/>
</dbReference>
<dbReference type="EMBL" id="CAKOGP040001792">
    <property type="protein sequence ID" value="CAJ1951882.1"/>
    <property type="molecule type" value="Genomic_DNA"/>
</dbReference>
<dbReference type="PRINTS" id="PR01333">
    <property type="entry name" value="2POREKCHANEL"/>
</dbReference>
<keyword evidence="3 10" id="KW-0812">Transmembrane</keyword>
<gene>
    <name evidence="12" type="ORF">CYCCA115_LOCUS13285</name>
</gene>
<evidence type="ECO:0000256" key="7">
    <source>
        <dbReference type="ARBA" id="ARBA00023136"/>
    </source>
</evidence>
<feature type="domain" description="EF-hand" evidence="11">
    <location>
        <begin position="440"/>
        <end position="466"/>
    </location>
</feature>
<dbReference type="GO" id="GO:0005737">
    <property type="term" value="C:cytoplasm"/>
    <property type="evidence" value="ECO:0007669"/>
    <property type="project" value="UniProtKB-ARBA"/>
</dbReference>
<dbReference type="GO" id="GO:0030322">
    <property type="term" value="P:stabilization of membrane potential"/>
    <property type="evidence" value="ECO:0007669"/>
    <property type="project" value="TreeGrafter"/>
</dbReference>